<keyword evidence="6" id="KW-1185">Reference proteome</keyword>
<comment type="caution">
    <text evidence="5">The sequence shown here is derived from an EMBL/GenBank/DDBJ whole genome shotgun (WGS) entry which is preliminary data.</text>
</comment>
<keyword evidence="4" id="KW-1133">Transmembrane helix</keyword>
<accession>A0ABS1ESI4</accession>
<evidence type="ECO:0000313" key="6">
    <source>
        <dbReference type="Proteomes" id="UP000596739"/>
    </source>
</evidence>
<dbReference type="Proteomes" id="UP000596739">
    <property type="component" value="Unassembled WGS sequence"/>
</dbReference>
<protein>
    <submittedName>
        <fullName evidence="5">Spore germination protein</fullName>
    </submittedName>
</protein>
<organism evidence="5 6">
    <name type="scientific">Clostridium yunnanense</name>
    <dbReference type="NCBI Taxonomy" id="2800325"/>
    <lineage>
        <taxon>Bacteria</taxon>
        <taxon>Bacillati</taxon>
        <taxon>Bacillota</taxon>
        <taxon>Clostridia</taxon>
        <taxon>Eubacteriales</taxon>
        <taxon>Clostridiaceae</taxon>
        <taxon>Clostridium</taxon>
    </lineage>
</organism>
<evidence type="ECO:0000256" key="2">
    <source>
        <dbReference type="ARBA" id="ARBA00023136"/>
    </source>
</evidence>
<name>A0ABS1ESI4_9CLOT</name>
<dbReference type="PANTHER" id="PTHR22550">
    <property type="entry name" value="SPORE GERMINATION PROTEIN"/>
    <property type="match status" value="1"/>
</dbReference>
<proteinExistence type="inferred from homology"/>
<dbReference type="Pfam" id="PF03323">
    <property type="entry name" value="GerA"/>
    <property type="match status" value="1"/>
</dbReference>
<feature type="transmembrane region" description="Helical" evidence="4">
    <location>
        <begin position="471"/>
        <end position="498"/>
    </location>
</feature>
<feature type="compositionally biased region" description="Basic and acidic residues" evidence="3">
    <location>
        <begin position="550"/>
        <end position="562"/>
    </location>
</feature>
<comment type="similarity">
    <text evidence="1">Belongs to the GerABKA family.</text>
</comment>
<feature type="transmembrane region" description="Helical" evidence="4">
    <location>
        <begin position="440"/>
        <end position="459"/>
    </location>
</feature>
<evidence type="ECO:0000313" key="5">
    <source>
        <dbReference type="EMBL" id="MBK1812347.1"/>
    </source>
</evidence>
<dbReference type="InterPro" id="IPR004995">
    <property type="entry name" value="Spore_Ger"/>
</dbReference>
<evidence type="ECO:0000256" key="3">
    <source>
        <dbReference type="SAM" id="MobiDB-lite"/>
    </source>
</evidence>
<dbReference type="PANTHER" id="PTHR22550:SF5">
    <property type="entry name" value="LEUCINE ZIPPER PROTEIN 4"/>
    <property type="match status" value="1"/>
</dbReference>
<reference evidence="6" key="1">
    <citation type="submission" date="2021-01" db="EMBL/GenBank/DDBJ databases">
        <title>Genome public.</title>
        <authorList>
            <person name="Liu C."/>
            <person name="Sun Q."/>
        </authorList>
    </citation>
    <scope>NUCLEOTIDE SEQUENCE [LARGE SCALE GENOMIC DNA]</scope>
    <source>
        <strain evidence="6">YIM B02505</strain>
    </source>
</reference>
<feature type="region of interest" description="Disordered" evidence="3">
    <location>
        <begin position="28"/>
        <end position="51"/>
    </location>
</feature>
<gene>
    <name evidence="5" type="ORF">JHL18_17115</name>
</gene>
<evidence type="ECO:0000256" key="4">
    <source>
        <dbReference type="SAM" id="Phobius"/>
    </source>
</evidence>
<feature type="region of interest" description="Disordered" evidence="3">
    <location>
        <begin position="542"/>
        <end position="562"/>
    </location>
</feature>
<dbReference type="EMBL" id="JAENHN010000047">
    <property type="protein sequence ID" value="MBK1812347.1"/>
    <property type="molecule type" value="Genomic_DNA"/>
</dbReference>
<dbReference type="InterPro" id="IPR050768">
    <property type="entry name" value="UPF0353/GerABKA_families"/>
</dbReference>
<keyword evidence="4" id="KW-0812">Transmembrane</keyword>
<feature type="transmembrane region" description="Helical" evidence="4">
    <location>
        <begin position="348"/>
        <end position="370"/>
    </location>
</feature>
<evidence type="ECO:0000256" key="1">
    <source>
        <dbReference type="ARBA" id="ARBA00005278"/>
    </source>
</evidence>
<feature type="transmembrane region" description="Helical" evidence="4">
    <location>
        <begin position="415"/>
        <end position="434"/>
    </location>
</feature>
<keyword evidence="2 4" id="KW-0472">Membrane</keyword>
<dbReference type="PIRSF" id="PIRSF005690">
    <property type="entry name" value="GerBA"/>
    <property type="match status" value="1"/>
</dbReference>
<sequence length="562" mass="62779">MHIMFKLLNNLFTYKPNEDTTFELLESDREGTKNPAQNPVTKTKDANSPVPLQSDNDFISTDININLERINKEFDITNNNDIKIRKFKIARKIDAFIVYIDGMVDKMFVSDFVIRQLMKVENFQDYFNNVNSVTLYDYIYDNIITANEVSKENDFPSSIINVLSGNSALFIDGSNQVLIIDSKGFEKRAVDKPTAENVILGSQEAFTENMRTNVSLIRRIIKNQNLKAEVMKVSKTNQAFCSILYIDGLTNMDIVNEAKKRIASIDTDFIIGGGLLTQYIEDSKYSIFPQILNTERPDRTANYLLDGRVAIIVDGTPFIDIVPATFYDFIHAQEDTFLRWQYGSFLRIIRLAGMLVTVLAPALYVALSLFHHEAIPTELLAAMATSKEEVPFPTLIEILMLEFSFELIREGGIRVPGVIGQTLGIVGALILGQAAVAAKLVSPILIIIVAITGLGSFSIPNYSVSLGLRMLRFFFIFLASILGFLGITEGIVIISGLACSLKSFGVPYLSPVSPTNKDSADLIIRKPIISQKLRPDFLNTVDRKRQKTSSKLDNKAKEGGNK</sequence>